<reference evidence="1 2" key="1">
    <citation type="submission" date="2014-04" db="EMBL/GenBank/DDBJ databases">
        <authorList>
            <consortium name="DOE Joint Genome Institute"/>
            <person name="Kuo A."/>
            <person name="Kohler A."/>
            <person name="Costa M.D."/>
            <person name="Nagy L.G."/>
            <person name="Floudas D."/>
            <person name="Copeland A."/>
            <person name="Barry K.W."/>
            <person name="Cichocki N."/>
            <person name="Veneault-Fourrey C."/>
            <person name="LaButti K."/>
            <person name="Lindquist E.A."/>
            <person name="Lipzen A."/>
            <person name="Lundell T."/>
            <person name="Morin E."/>
            <person name="Murat C."/>
            <person name="Sun H."/>
            <person name="Tunlid A."/>
            <person name="Henrissat B."/>
            <person name="Grigoriev I.V."/>
            <person name="Hibbett D.S."/>
            <person name="Martin F."/>
            <person name="Nordberg H.P."/>
            <person name="Cantor M.N."/>
            <person name="Hua S.X."/>
        </authorList>
    </citation>
    <scope>NUCLEOTIDE SEQUENCE [LARGE SCALE GENOMIC DNA]</scope>
    <source>
        <strain evidence="1 2">Marx 270</strain>
    </source>
</reference>
<protein>
    <submittedName>
        <fullName evidence="1">Uncharacterized protein</fullName>
    </submittedName>
</protein>
<dbReference type="EMBL" id="KN831948">
    <property type="protein sequence ID" value="KIO12176.1"/>
    <property type="molecule type" value="Genomic_DNA"/>
</dbReference>
<dbReference type="InParanoid" id="A0A0C3PSN2"/>
<gene>
    <name evidence="1" type="ORF">M404DRAFT_994148</name>
</gene>
<name>A0A0C3PSN2_PISTI</name>
<reference evidence="2" key="2">
    <citation type="submission" date="2015-01" db="EMBL/GenBank/DDBJ databases">
        <title>Evolutionary Origins and Diversification of the Mycorrhizal Mutualists.</title>
        <authorList>
            <consortium name="DOE Joint Genome Institute"/>
            <consortium name="Mycorrhizal Genomics Consortium"/>
            <person name="Kohler A."/>
            <person name="Kuo A."/>
            <person name="Nagy L.G."/>
            <person name="Floudas D."/>
            <person name="Copeland A."/>
            <person name="Barry K.W."/>
            <person name="Cichocki N."/>
            <person name="Veneault-Fourrey C."/>
            <person name="LaButti K."/>
            <person name="Lindquist E.A."/>
            <person name="Lipzen A."/>
            <person name="Lundell T."/>
            <person name="Morin E."/>
            <person name="Murat C."/>
            <person name="Riley R."/>
            <person name="Ohm R."/>
            <person name="Sun H."/>
            <person name="Tunlid A."/>
            <person name="Henrissat B."/>
            <person name="Grigoriev I.V."/>
            <person name="Hibbett D.S."/>
            <person name="Martin F."/>
        </authorList>
    </citation>
    <scope>NUCLEOTIDE SEQUENCE [LARGE SCALE GENOMIC DNA]</scope>
    <source>
        <strain evidence="2">Marx 270</strain>
    </source>
</reference>
<sequence length="56" mass="6142">MSISPRMNDKDFSSKCCYLPGGCEGSHFISYCPRSVFSPELVSTVACPCICNSWIS</sequence>
<dbReference type="HOGENOM" id="CLU_3015169_0_0_1"/>
<keyword evidence="2" id="KW-1185">Reference proteome</keyword>
<proteinExistence type="predicted"/>
<dbReference type="Proteomes" id="UP000054217">
    <property type="component" value="Unassembled WGS sequence"/>
</dbReference>
<organism evidence="1 2">
    <name type="scientific">Pisolithus tinctorius Marx 270</name>
    <dbReference type="NCBI Taxonomy" id="870435"/>
    <lineage>
        <taxon>Eukaryota</taxon>
        <taxon>Fungi</taxon>
        <taxon>Dikarya</taxon>
        <taxon>Basidiomycota</taxon>
        <taxon>Agaricomycotina</taxon>
        <taxon>Agaricomycetes</taxon>
        <taxon>Agaricomycetidae</taxon>
        <taxon>Boletales</taxon>
        <taxon>Sclerodermatineae</taxon>
        <taxon>Pisolithaceae</taxon>
        <taxon>Pisolithus</taxon>
    </lineage>
</organism>
<accession>A0A0C3PSN2</accession>
<dbReference type="AlphaFoldDB" id="A0A0C3PSN2"/>
<evidence type="ECO:0000313" key="2">
    <source>
        <dbReference type="Proteomes" id="UP000054217"/>
    </source>
</evidence>
<evidence type="ECO:0000313" key="1">
    <source>
        <dbReference type="EMBL" id="KIO12176.1"/>
    </source>
</evidence>